<dbReference type="Gene3D" id="1.10.10.10">
    <property type="entry name" value="Winged helix-like DNA-binding domain superfamily/Winged helix DNA-binding domain"/>
    <property type="match status" value="1"/>
</dbReference>
<dbReference type="SUPFAM" id="SSF46767">
    <property type="entry name" value="Methylated DNA-protein cysteine methyltransferase, C-terminal domain"/>
    <property type="match status" value="1"/>
</dbReference>
<dbReference type="InterPro" id="IPR036388">
    <property type="entry name" value="WH-like_DNA-bd_sf"/>
</dbReference>
<dbReference type="FunFam" id="1.10.10.10:FF:000214">
    <property type="entry name" value="Methylated-DNA--protein-cysteine methyltransferase"/>
    <property type="match status" value="1"/>
</dbReference>
<dbReference type="GO" id="GO:0006281">
    <property type="term" value="P:DNA repair"/>
    <property type="evidence" value="ECO:0007669"/>
    <property type="project" value="UniProtKB-KW"/>
</dbReference>
<evidence type="ECO:0000259" key="10">
    <source>
        <dbReference type="Pfam" id="PF01035"/>
    </source>
</evidence>
<comment type="similarity">
    <text evidence="2">Belongs to the MGMT family.</text>
</comment>
<protein>
    <recommendedName>
        <fullName evidence="3">methylated-DNA--[protein]-cysteine S-methyltransferase</fullName>
        <ecNumber evidence="3">2.1.1.63</ecNumber>
    </recommendedName>
</protein>
<dbReference type="PROSITE" id="PS00374">
    <property type="entry name" value="MGMT"/>
    <property type="match status" value="1"/>
</dbReference>
<dbReference type="AlphaFoldDB" id="T1BQ56"/>
<evidence type="ECO:0000256" key="3">
    <source>
        <dbReference type="ARBA" id="ARBA00011918"/>
    </source>
</evidence>
<dbReference type="GO" id="GO:0032259">
    <property type="term" value="P:methylation"/>
    <property type="evidence" value="ECO:0007669"/>
    <property type="project" value="UniProtKB-KW"/>
</dbReference>
<name>T1BQ56_9ZZZZ</name>
<keyword evidence="7" id="KW-0234">DNA repair</keyword>
<reference evidence="11" key="2">
    <citation type="journal article" date="2014" name="ISME J.">
        <title>Microbial stratification in low pH oxic and suboxic macroscopic growths along an acid mine drainage.</title>
        <authorList>
            <person name="Mendez-Garcia C."/>
            <person name="Mesa V."/>
            <person name="Sprenger R.R."/>
            <person name="Richter M."/>
            <person name="Diez M.S."/>
            <person name="Solano J."/>
            <person name="Bargiela R."/>
            <person name="Golyshina O.V."/>
            <person name="Manteca A."/>
            <person name="Ramos J.L."/>
            <person name="Gallego J.R."/>
            <person name="Llorente I."/>
            <person name="Martins Dos Santos V.A."/>
            <person name="Jensen O.N."/>
            <person name="Pelaez A.I."/>
            <person name="Sanchez J."/>
            <person name="Ferrer M."/>
        </authorList>
    </citation>
    <scope>NUCLEOTIDE SEQUENCE</scope>
</reference>
<comment type="caution">
    <text evidence="11">The sequence shown here is derived from an EMBL/GenBank/DDBJ whole genome shotgun (WGS) entry which is preliminary data.</text>
</comment>
<keyword evidence="5 11" id="KW-0808">Transferase</keyword>
<organism evidence="11">
    <name type="scientific">mine drainage metagenome</name>
    <dbReference type="NCBI Taxonomy" id="410659"/>
    <lineage>
        <taxon>unclassified sequences</taxon>
        <taxon>metagenomes</taxon>
        <taxon>ecological metagenomes</taxon>
    </lineage>
</organism>
<comment type="catalytic activity">
    <reaction evidence="1">
        <text>a 4-O-methyl-thymidine in DNA + L-cysteinyl-[protein] = a thymidine in DNA + S-methyl-L-cysteinyl-[protein]</text>
        <dbReference type="Rhea" id="RHEA:53428"/>
        <dbReference type="Rhea" id="RHEA-COMP:10131"/>
        <dbReference type="Rhea" id="RHEA-COMP:10132"/>
        <dbReference type="Rhea" id="RHEA-COMP:13555"/>
        <dbReference type="Rhea" id="RHEA-COMP:13556"/>
        <dbReference type="ChEBI" id="CHEBI:29950"/>
        <dbReference type="ChEBI" id="CHEBI:82612"/>
        <dbReference type="ChEBI" id="CHEBI:137386"/>
        <dbReference type="ChEBI" id="CHEBI:137387"/>
        <dbReference type="EC" id="2.1.1.63"/>
    </reaction>
</comment>
<sequence>PPRQLAEYFRSQRDRFDLTPKPVSSSTFDQKVWACLGEVPIGSTITYGELARRAGYPGSARAVGGSMHRNPLPIVIPCHRVVGQDGSVTGYGLGRWRKRWLLEREGAWPLRARSAEGPKGGPSQRTLDESAGRRRRSRPVRHGAAPAN</sequence>
<reference evidence="11" key="1">
    <citation type="submission" date="2013-08" db="EMBL/GenBank/DDBJ databases">
        <authorList>
            <person name="Mendez C."/>
            <person name="Richter M."/>
            <person name="Ferrer M."/>
            <person name="Sanchez J."/>
        </authorList>
    </citation>
    <scope>NUCLEOTIDE SEQUENCE</scope>
</reference>
<evidence type="ECO:0000256" key="2">
    <source>
        <dbReference type="ARBA" id="ARBA00008711"/>
    </source>
</evidence>
<dbReference type="EMBL" id="AUZY01002603">
    <property type="protein sequence ID" value="EQD71987.1"/>
    <property type="molecule type" value="Genomic_DNA"/>
</dbReference>
<evidence type="ECO:0000256" key="6">
    <source>
        <dbReference type="ARBA" id="ARBA00022763"/>
    </source>
</evidence>
<dbReference type="InterPro" id="IPR036217">
    <property type="entry name" value="MethylDNA_cys_MeTrfase_DNAb"/>
</dbReference>
<dbReference type="Pfam" id="PF01035">
    <property type="entry name" value="DNA_binding_1"/>
    <property type="match status" value="1"/>
</dbReference>
<proteinExistence type="inferred from homology"/>
<accession>T1BQ56</accession>
<dbReference type="NCBIfam" id="TIGR00589">
    <property type="entry name" value="ogt"/>
    <property type="match status" value="1"/>
</dbReference>
<dbReference type="EC" id="2.1.1.63" evidence="3"/>
<feature type="non-terminal residue" evidence="11">
    <location>
        <position position="1"/>
    </location>
</feature>
<gene>
    <name evidence="11" type="ORF">B1B_04146</name>
</gene>
<dbReference type="InterPro" id="IPR014048">
    <property type="entry name" value="MethylDNA_cys_MeTrfase_DNA-bd"/>
</dbReference>
<dbReference type="InterPro" id="IPR001497">
    <property type="entry name" value="MethylDNA_cys_MeTrfase_AS"/>
</dbReference>
<dbReference type="PANTHER" id="PTHR10815:SF5">
    <property type="entry name" value="METHYLATED-DNA--PROTEIN-CYSTEINE METHYLTRANSFERASE"/>
    <property type="match status" value="1"/>
</dbReference>
<keyword evidence="4 11" id="KW-0489">Methyltransferase</keyword>
<feature type="region of interest" description="Disordered" evidence="9">
    <location>
        <begin position="111"/>
        <end position="148"/>
    </location>
</feature>
<dbReference type="GO" id="GO:0003908">
    <property type="term" value="F:methylated-DNA-[protein]-cysteine S-methyltransferase activity"/>
    <property type="evidence" value="ECO:0007669"/>
    <property type="project" value="UniProtKB-EC"/>
</dbReference>
<evidence type="ECO:0000256" key="9">
    <source>
        <dbReference type="SAM" id="MobiDB-lite"/>
    </source>
</evidence>
<feature type="domain" description="Methylated-DNA-[protein]-cysteine S-methyltransferase DNA binding" evidence="10">
    <location>
        <begin position="28"/>
        <end position="107"/>
    </location>
</feature>
<evidence type="ECO:0000256" key="5">
    <source>
        <dbReference type="ARBA" id="ARBA00022679"/>
    </source>
</evidence>
<keyword evidence="6" id="KW-0227">DNA damage</keyword>
<evidence type="ECO:0000256" key="8">
    <source>
        <dbReference type="ARBA" id="ARBA00049348"/>
    </source>
</evidence>
<evidence type="ECO:0000256" key="1">
    <source>
        <dbReference type="ARBA" id="ARBA00001286"/>
    </source>
</evidence>
<evidence type="ECO:0000256" key="7">
    <source>
        <dbReference type="ARBA" id="ARBA00023204"/>
    </source>
</evidence>
<evidence type="ECO:0000256" key="4">
    <source>
        <dbReference type="ARBA" id="ARBA00022603"/>
    </source>
</evidence>
<evidence type="ECO:0000313" key="11">
    <source>
        <dbReference type="EMBL" id="EQD71987.1"/>
    </source>
</evidence>
<dbReference type="CDD" id="cd06445">
    <property type="entry name" value="ATase"/>
    <property type="match status" value="1"/>
</dbReference>
<comment type="catalytic activity">
    <reaction evidence="8">
        <text>a 6-O-methyl-2'-deoxyguanosine in DNA + L-cysteinyl-[protein] = S-methyl-L-cysteinyl-[protein] + a 2'-deoxyguanosine in DNA</text>
        <dbReference type="Rhea" id="RHEA:24000"/>
        <dbReference type="Rhea" id="RHEA-COMP:10131"/>
        <dbReference type="Rhea" id="RHEA-COMP:10132"/>
        <dbReference type="Rhea" id="RHEA-COMP:11367"/>
        <dbReference type="Rhea" id="RHEA-COMP:11368"/>
        <dbReference type="ChEBI" id="CHEBI:29950"/>
        <dbReference type="ChEBI" id="CHEBI:82612"/>
        <dbReference type="ChEBI" id="CHEBI:85445"/>
        <dbReference type="ChEBI" id="CHEBI:85448"/>
        <dbReference type="EC" id="2.1.1.63"/>
    </reaction>
</comment>
<dbReference type="PANTHER" id="PTHR10815">
    <property type="entry name" value="METHYLATED-DNA--PROTEIN-CYSTEINE METHYLTRANSFERASE"/>
    <property type="match status" value="1"/>
</dbReference>